<feature type="transmembrane region" description="Helical" evidence="13">
    <location>
        <begin position="56"/>
        <end position="77"/>
    </location>
</feature>
<evidence type="ECO:0000256" key="5">
    <source>
        <dbReference type="ARBA" id="ARBA00022692"/>
    </source>
</evidence>
<dbReference type="GO" id="GO:0016020">
    <property type="term" value="C:membrane"/>
    <property type="evidence" value="ECO:0007669"/>
    <property type="project" value="UniProtKB-SubCell"/>
</dbReference>
<dbReference type="Pfam" id="PF06736">
    <property type="entry name" value="TMEM175"/>
    <property type="match status" value="1"/>
</dbReference>
<protein>
    <recommendedName>
        <fullName evidence="16">Integral membrane protein</fullName>
    </recommendedName>
</protein>
<keyword evidence="5 13" id="KW-0812">Transmembrane</keyword>
<keyword evidence="6" id="KW-0631">Potassium channel</keyword>
<keyword evidence="10 13" id="KW-0472">Membrane</keyword>
<evidence type="ECO:0000256" key="3">
    <source>
        <dbReference type="ARBA" id="ARBA00022448"/>
    </source>
</evidence>
<evidence type="ECO:0000256" key="11">
    <source>
        <dbReference type="ARBA" id="ARBA00023303"/>
    </source>
</evidence>
<evidence type="ECO:0008006" key="16">
    <source>
        <dbReference type="Google" id="ProtNLM"/>
    </source>
</evidence>
<dbReference type="GO" id="GO:0015252">
    <property type="term" value="F:proton channel activity"/>
    <property type="evidence" value="ECO:0007669"/>
    <property type="project" value="InterPro"/>
</dbReference>
<dbReference type="Proteomes" id="UP000011135">
    <property type="component" value="Unassembled WGS sequence"/>
</dbReference>
<evidence type="ECO:0000256" key="12">
    <source>
        <dbReference type="ARBA" id="ARBA00034430"/>
    </source>
</evidence>
<evidence type="ECO:0000256" key="9">
    <source>
        <dbReference type="ARBA" id="ARBA00023065"/>
    </source>
</evidence>
<feature type="transmembrane region" description="Helical" evidence="13">
    <location>
        <begin position="113"/>
        <end position="132"/>
    </location>
</feature>
<evidence type="ECO:0000256" key="4">
    <source>
        <dbReference type="ARBA" id="ARBA00022538"/>
    </source>
</evidence>
<feature type="transmembrane region" description="Helical" evidence="13">
    <location>
        <begin position="89"/>
        <end position="108"/>
    </location>
</feature>
<evidence type="ECO:0000256" key="1">
    <source>
        <dbReference type="ARBA" id="ARBA00004141"/>
    </source>
</evidence>
<evidence type="ECO:0000313" key="15">
    <source>
        <dbReference type="Proteomes" id="UP000011135"/>
    </source>
</evidence>
<evidence type="ECO:0000256" key="2">
    <source>
        <dbReference type="ARBA" id="ARBA00006920"/>
    </source>
</evidence>
<dbReference type="GO" id="GO:0005267">
    <property type="term" value="F:potassium channel activity"/>
    <property type="evidence" value="ECO:0007669"/>
    <property type="project" value="UniProtKB-KW"/>
</dbReference>
<keyword evidence="4" id="KW-0633">Potassium transport</keyword>
<feature type="transmembrane region" description="Helical" evidence="13">
    <location>
        <begin position="152"/>
        <end position="173"/>
    </location>
</feature>
<keyword evidence="15" id="KW-1185">Reference proteome</keyword>
<organism evidence="14 15">
    <name type="scientific">Fulvivirga imtechensis AK7</name>
    <dbReference type="NCBI Taxonomy" id="1237149"/>
    <lineage>
        <taxon>Bacteria</taxon>
        <taxon>Pseudomonadati</taxon>
        <taxon>Bacteroidota</taxon>
        <taxon>Cytophagia</taxon>
        <taxon>Cytophagales</taxon>
        <taxon>Fulvivirgaceae</taxon>
        <taxon>Fulvivirga</taxon>
    </lineage>
</organism>
<keyword evidence="3" id="KW-0813">Transport</keyword>
<feature type="transmembrane region" description="Helical" evidence="13">
    <location>
        <begin position="194"/>
        <end position="213"/>
    </location>
</feature>
<comment type="caution">
    <text evidence="14">The sequence shown here is derived from an EMBL/GenBank/DDBJ whole genome shotgun (WGS) entry which is preliminary data.</text>
</comment>
<comment type="subcellular location">
    <subcellularLocation>
        <location evidence="1">Membrane</location>
        <topology evidence="1">Multi-pass membrane protein</topology>
    </subcellularLocation>
</comment>
<evidence type="ECO:0000256" key="7">
    <source>
        <dbReference type="ARBA" id="ARBA00022958"/>
    </source>
</evidence>
<dbReference type="eggNOG" id="COG3548">
    <property type="taxonomic scope" value="Bacteria"/>
</dbReference>
<keyword evidence="9" id="KW-0406">Ion transport</keyword>
<gene>
    <name evidence="14" type="ORF">C900_05169</name>
</gene>
<proteinExistence type="inferred from homology"/>
<evidence type="ECO:0000256" key="8">
    <source>
        <dbReference type="ARBA" id="ARBA00022989"/>
    </source>
</evidence>
<keyword evidence="11" id="KW-0407">Ion channel</keyword>
<accession>L8JKI0</accession>
<name>L8JKI0_9BACT</name>
<evidence type="ECO:0000256" key="10">
    <source>
        <dbReference type="ARBA" id="ARBA00023136"/>
    </source>
</evidence>
<evidence type="ECO:0000313" key="14">
    <source>
        <dbReference type="EMBL" id="ELR69285.1"/>
    </source>
</evidence>
<keyword evidence="8 13" id="KW-1133">Transmembrane helix</keyword>
<comment type="catalytic activity">
    <reaction evidence="12">
        <text>K(+)(in) = K(+)(out)</text>
        <dbReference type="Rhea" id="RHEA:29463"/>
        <dbReference type="ChEBI" id="CHEBI:29103"/>
    </reaction>
</comment>
<dbReference type="InterPro" id="IPR010617">
    <property type="entry name" value="TMEM175-like"/>
</dbReference>
<dbReference type="AlphaFoldDB" id="L8JKI0"/>
<dbReference type="EMBL" id="AMZN01000078">
    <property type="protein sequence ID" value="ELR69285.1"/>
    <property type="molecule type" value="Genomic_DNA"/>
</dbReference>
<reference evidence="14 15" key="1">
    <citation type="submission" date="2012-12" db="EMBL/GenBank/DDBJ databases">
        <title>Genome assembly of Fulvivirga imtechensis AK7.</title>
        <authorList>
            <person name="Nupur N."/>
            <person name="Khatri I."/>
            <person name="Kumar R."/>
            <person name="Subramanian S."/>
            <person name="Pinnaka A."/>
        </authorList>
    </citation>
    <scope>NUCLEOTIDE SEQUENCE [LARGE SCALE GENOMIC DNA]</scope>
    <source>
        <strain evidence="14 15">AK7</strain>
    </source>
</reference>
<sequence length="255" mass="29740">MIRESIKENLIGMNKEFRFRGKEQTRIETFSDAVFALAITMLIVSTEMPKDFTEMLTFVADLLPFGLCMALIVYIWYEHFQFFIRYGFRNPRIVVFNAMLLFVVLFYVYPLKFLAKLLVVIYSNIFMSLFGYERATLSGVQMISNEEMPQLMIIYGLGAALVFAILTLMYKYALKKSEELELNEIEMFDTRTSLYTNIIMGSVPLLSVLFAWIFSPYWFSSIISGFTYMLYPGIFAIYGSKRGRKRKLLVQRLGL</sequence>
<keyword evidence="7" id="KW-0630">Potassium</keyword>
<evidence type="ECO:0000256" key="13">
    <source>
        <dbReference type="SAM" id="Phobius"/>
    </source>
</evidence>
<feature type="transmembrane region" description="Helical" evidence="13">
    <location>
        <begin position="219"/>
        <end position="238"/>
    </location>
</feature>
<evidence type="ECO:0000256" key="6">
    <source>
        <dbReference type="ARBA" id="ARBA00022826"/>
    </source>
</evidence>
<comment type="similarity">
    <text evidence="2">Belongs to the TMEM175 family.</text>
</comment>